<evidence type="ECO:0000256" key="5">
    <source>
        <dbReference type="ARBA" id="ARBA00022018"/>
    </source>
</evidence>
<feature type="domain" description="ALG11 mannosyltransferase N-terminal" evidence="17">
    <location>
        <begin position="43"/>
        <end position="248"/>
    </location>
</feature>
<sequence length="471" mass="54005">MLMILLVAVCSLASLVVAIGSFLLKQTVRKLKKNQKKSDDRLSIGIFHPYCDAGGGGERVLWCAIKCLQLRYSGHRFVVYTGDVSVAPDDIVANAKKRFDIEFPEKIEFIYLHRRKWVEAKKYSYFTLLGQSIGSVYLSLEALCKFVPDVYIDTTGYAFSVPVFKFLGGCRVGSYVHYPTISTDMLNRVSSRVETYNNRSSVTRSPFLTSMKLLYYKVFAKLYAWAGRRNNIVMVNSSWTEDHINQIWQSPSRTFKVYPPCDVEDFKNIPFIEDGQKQLLKIVSVAQFRPEKDHPLQIRMLFNLRQIMKEPDWERVRLVLIGSCRNQEDHNRVKDMQDLCKHLSVEENVIFKINVSYEELKQELSEGIIGIHTMWNEHFGIGVVECMAAGLIMVANRSGGPMMDIVMEYDGSRNGFLATDENDYAWAIQTILSMTPEARAAIRQRAKASVDRFSDRQFAKEFLKATESLFA</sequence>
<evidence type="ECO:0000256" key="8">
    <source>
        <dbReference type="ARBA" id="ARBA00022692"/>
    </source>
</evidence>
<evidence type="ECO:0000256" key="4">
    <source>
        <dbReference type="ARBA" id="ARBA00012645"/>
    </source>
</evidence>
<accession>A0A8J2KFB0</accession>
<evidence type="ECO:0000256" key="9">
    <source>
        <dbReference type="ARBA" id="ARBA00022824"/>
    </source>
</evidence>
<feature type="domain" description="Glycosyl transferase family 1" evidence="16">
    <location>
        <begin position="271"/>
        <end position="447"/>
    </location>
</feature>
<keyword evidence="15" id="KW-0732">Signal</keyword>
<evidence type="ECO:0000256" key="15">
    <source>
        <dbReference type="SAM" id="SignalP"/>
    </source>
</evidence>
<dbReference type="GO" id="GO:0005789">
    <property type="term" value="C:endoplasmic reticulum membrane"/>
    <property type="evidence" value="ECO:0007669"/>
    <property type="project" value="UniProtKB-SubCell"/>
</dbReference>
<comment type="caution">
    <text evidence="18">The sequence shown here is derived from an EMBL/GenBank/DDBJ whole genome shotgun (WGS) entry which is preliminary data.</text>
</comment>
<keyword evidence="6 14" id="KW-0328">Glycosyltransferase</keyword>
<feature type="signal peptide" evidence="15">
    <location>
        <begin position="1"/>
        <end position="18"/>
    </location>
</feature>
<dbReference type="CDD" id="cd03806">
    <property type="entry name" value="GT4_ALG11-like"/>
    <property type="match status" value="1"/>
</dbReference>
<comment type="pathway">
    <text evidence="2 14">Protein modification; protein glycosylation.</text>
</comment>
<name>A0A8J2KFB0_9HEXA</name>
<proteinExistence type="inferred from homology"/>
<evidence type="ECO:0000256" key="7">
    <source>
        <dbReference type="ARBA" id="ARBA00022679"/>
    </source>
</evidence>
<dbReference type="PANTHER" id="PTHR45919">
    <property type="entry name" value="GDP-MAN:MAN(3)GLCNAC(2)-PP-DOL ALPHA-1,2-MANNOSYLTRANSFERASE"/>
    <property type="match status" value="1"/>
</dbReference>
<evidence type="ECO:0000256" key="12">
    <source>
        <dbReference type="ARBA" id="ARBA00045065"/>
    </source>
</evidence>
<comment type="catalytic activity">
    <reaction evidence="12 14">
        <text>an alpha-D-Man-(1-&gt;3)-[alpha-D-Man-(1-&gt;6)]-beta-D-Man-(1-&gt;4)-beta-D-GlcNAc-(1-&gt;4)-alpha-D-GlcNAc-diphospho-di-trans,poly-cis-dolichol + 2 GDP-alpha-D-mannose = an alpha-D-Man-(1-&gt;2)-alpha-D-Man-(1-&gt;2)-alpha-D-Man-(1-&gt;3)-[alpha-D-Man-(1-&gt;6)]-beta-D-Man-(1-&gt;4)-beta-D-GlcNAc-(1-&gt;4)-alpha-D-GlcNAc-diphospho-di-trans,poly-cis-dolichol + 2 GDP + 2 H(+)</text>
        <dbReference type="Rhea" id="RHEA:29523"/>
        <dbReference type="Rhea" id="RHEA-COMP:19515"/>
        <dbReference type="Rhea" id="RHEA-COMP:19516"/>
        <dbReference type="ChEBI" id="CHEBI:15378"/>
        <dbReference type="ChEBI" id="CHEBI:57527"/>
        <dbReference type="ChEBI" id="CHEBI:58189"/>
        <dbReference type="ChEBI" id="CHEBI:132511"/>
        <dbReference type="ChEBI" id="CHEBI:132515"/>
        <dbReference type="EC" id="2.4.1.131"/>
    </reaction>
    <physiologicalReaction direction="left-to-right" evidence="12 14">
        <dbReference type="Rhea" id="RHEA:29524"/>
    </physiologicalReaction>
</comment>
<comment type="subcellular location">
    <subcellularLocation>
        <location evidence="1">Endoplasmic reticulum membrane</location>
        <topology evidence="1">Single-pass membrane protein</topology>
    </subcellularLocation>
</comment>
<evidence type="ECO:0000256" key="1">
    <source>
        <dbReference type="ARBA" id="ARBA00004389"/>
    </source>
</evidence>
<feature type="chain" id="PRO_5035248873" description="GDP-Man:Man(3)GlcNAc(2)-PP-Dol alpha-1,2-mannosyltransferase" evidence="15">
    <location>
        <begin position="19"/>
        <end position="471"/>
    </location>
</feature>
<evidence type="ECO:0000259" key="16">
    <source>
        <dbReference type="Pfam" id="PF00534"/>
    </source>
</evidence>
<dbReference type="GO" id="GO:0004377">
    <property type="term" value="F:GDP-Man:Man(3)GlcNAc(2)-PP-Dol alpha-1,2-mannosyltransferase activity"/>
    <property type="evidence" value="ECO:0007669"/>
    <property type="project" value="UniProtKB-UniRule"/>
</dbReference>
<dbReference type="InterPro" id="IPR031814">
    <property type="entry name" value="ALG11_N"/>
</dbReference>
<dbReference type="InterPro" id="IPR001296">
    <property type="entry name" value="Glyco_trans_1"/>
</dbReference>
<dbReference type="Pfam" id="PF00534">
    <property type="entry name" value="Glycos_transf_1"/>
    <property type="match status" value="1"/>
</dbReference>
<comment type="function">
    <text evidence="13">GDP-Man:Man(3)GlcNAc(2)-PP-Dol alpha-1,2-mannosyltransferase that operates in the biosynthetic pathway of dolichol-linked oligosaccharides, the glycan precursors employed in protein asparagine (N)-glycosylation. The assembly of dolichol-linked oligosaccharides begins on the cytosolic side of the endoplasmic reticulum membrane and finishes in its lumen. The sequential addition of sugars to dolichol pyrophosphate produces dolichol-linked oligosaccharides containing fourteen sugars, including two GlcNAcs, nine mannoses and three glucoses. Once assembled, the oligosaccharide is transferred from the lipid to nascent proteins by oligosaccharyltransferases. Catalyzes, on the cytoplasmic face of the endoplasmic reticulum, the addition of the fourth and fifth mannose residues to the dolichol-linked oligosaccharide chain, to produce Man(5)GlcNAc(2)-PP-dolichol core oligosaccharide. Man(5)GlcNAc(2)-PP-dolichol is a substrate for ALG3, the following enzyme in the biosynthetic pathway.</text>
</comment>
<evidence type="ECO:0000256" key="3">
    <source>
        <dbReference type="ARBA" id="ARBA00009481"/>
    </source>
</evidence>
<evidence type="ECO:0000256" key="6">
    <source>
        <dbReference type="ARBA" id="ARBA00022676"/>
    </source>
</evidence>
<gene>
    <name evidence="18" type="ORF">AFUS01_LOCUS26372</name>
</gene>
<reference evidence="18" key="1">
    <citation type="submission" date="2021-06" db="EMBL/GenBank/DDBJ databases">
        <authorList>
            <person name="Hodson N. C."/>
            <person name="Mongue J. A."/>
            <person name="Jaron S. K."/>
        </authorList>
    </citation>
    <scope>NUCLEOTIDE SEQUENCE</scope>
</reference>
<dbReference type="OrthoDB" id="2276068at2759"/>
<dbReference type="Pfam" id="PF15924">
    <property type="entry name" value="ALG11_N"/>
    <property type="match status" value="1"/>
</dbReference>
<keyword evidence="10" id="KW-1133">Transmembrane helix</keyword>
<organism evidence="18 19">
    <name type="scientific">Allacma fusca</name>
    <dbReference type="NCBI Taxonomy" id="39272"/>
    <lineage>
        <taxon>Eukaryota</taxon>
        <taxon>Metazoa</taxon>
        <taxon>Ecdysozoa</taxon>
        <taxon>Arthropoda</taxon>
        <taxon>Hexapoda</taxon>
        <taxon>Collembola</taxon>
        <taxon>Symphypleona</taxon>
        <taxon>Sminthuridae</taxon>
        <taxon>Allacma</taxon>
    </lineage>
</organism>
<evidence type="ECO:0000256" key="11">
    <source>
        <dbReference type="ARBA" id="ARBA00023136"/>
    </source>
</evidence>
<keyword evidence="7 14" id="KW-0808">Transferase</keyword>
<evidence type="ECO:0000256" key="14">
    <source>
        <dbReference type="RuleBase" id="RU367051"/>
    </source>
</evidence>
<comment type="similarity">
    <text evidence="3 14">Belongs to the glycosyltransferase group 1 family. Glycosyltransferase 4 subfamily.</text>
</comment>
<keyword evidence="8" id="KW-0812">Transmembrane</keyword>
<evidence type="ECO:0000313" key="19">
    <source>
        <dbReference type="Proteomes" id="UP000708208"/>
    </source>
</evidence>
<dbReference type="AlphaFoldDB" id="A0A8J2KFB0"/>
<evidence type="ECO:0000256" key="13">
    <source>
        <dbReference type="ARBA" id="ARBA00045128"/>
    </source>
</evidence>
<dbReference type="GO" id="GO:0006487">
    <property type="term" value="P:protein N-linked glycosylation"/>
    <property type="evidence" value="ECO:0007669"/>
    <property type="project" value="TreeGrafter"/>
</dbReference>
<evidence type="ECO:0000313" key="18">
    <source>
        <dbReference type="EMBL" id="CAG7815708.1"/>
    </source>
</evidence>
<protein>
    <recommendedName>
        <fullName evidence="5 14">GDP-Man:Man(3)GlcNAc(2)-PP-Dol alpha-1,2-mannosyltransferase</fullName>
        <ecNumber evidence="4 14">2.4.1.131</ecNumber>
    </recommendedName>
</protein>
<evidence type="ECO:0000259" key="17">
    <source>
        <dbReference type="Pfam" id="PF15924"/>
    </source>
</evidence>
<dbReference type="Proteomes" id="UP000708208">
    <property type="component" value="Unassembled WGS sequence"/>
</dbReference>
<evidence type="ECO:0000256" key="10">
    <source>
        <dbReference type="ARBA" id="ARBA00022989"/>
    </source>
</evidence>
<dbReference type="PANTHER" id="PTHR45919:SF1">
    <property type="entry name" value="GDP-MAN:MAN(3)GLCNAC(2)-PP-DOL ALPHA-1,2-MANNOSYLTRANSFERASE"/>
    <property type="match status" value="1"/>
</dbReference>
<dbReference type="EC" id="2.4.1.131" evidence="4 14"/>
<dbReference type="InterPro" id="IPR038013">
    <property type="entry name" value="ALG11"/>
</dbReference>
<keyword evidence="9 14" id="KW-0256">Endoplasmic reticulum</keyword>
<evidence type="ECO:0000256" key="2">
    <source>
        <dbReference type="ARBA" id="ARBA00004922"/>
    </source>
</evidence>
<dbReference type="EMBL" id="CAJVCH010351265">
    <property type="protein sequence ID" value="CAG7815708.1"/>
    <property type="molecule type" value="Genomic_DNA"/>
</dbReference>
<keyword evidence="19" id="KW-1185">Reference proteome</keyword>
<keyword evidence="11" id="KW-0472">Membrane</keyword>